<dbReference type="PANTHER" id="PTHR23112">
    <property type="entry name" value="G PROTEIN-COUPLED RECEPTOR 157-RELATED"/>
    <property type="match status" value="1"/>
</dbReference>
<keyword evidence="2 6" id="KW-0812">Transmembrane</keyword>
<feature type="transmembrane region" description="Helical" evidence="6">
    <location>
        <begin position="76"/>
        <end position="93"/>
    </location>
</feature>
<keyword evidence="8" id="KW-1185">Reference proteome</keyword>
<proteinExistence type="predicted"/>
<evidence type="ECO:0000256" key="2">
    <source>
        <dbReference type="ARBA" id="ARBA00022692"/>
    </source>
</evidence>
<evidence type="ECO:0000313" key="7">
    <source>
        <dbReference type="EMBL" id="GFH56817.1"/>
    </source>
</evidence>
<feature type="transmembrane region" description="Helical" evidence="6">
    <location>
        <begin position="141"/>
        <end position="160"/>
    </location>
</feature>
<sequence>MHSIGLLLSPLLAPIGTKNAAWALGNVESCEFIGFILNIGICGVPFYTAFLALYFDQRVRKKVTPKEFANGVEKSIHIVLWIYPLAGGIYGLVKDYFNPVGKGNMCTFADQPFNCSKKNNLVECERAGRSAKNWRIVYQTFIPYTVALFIMVISFTRLTLHVYRQEKMFQPSKVNSKNNSSLKTKEISSLELKSQLSSNQTNSEIVVSIEEGGLEPSSQQNAPRTYHLESGQVGHQGSPLAKKALVQSLLYISVYFLTYAVPMVISYTSIAGISRLQNGDILLLWRSIVWPLGGIFNVFIYTRPKIEKLRKRDEYQNSSWFKLFWKVITSGGEVPRATKPEKPIVKTSEKPNKLGSDEQKQYDELDQHQSMEREMFEVSGKELQEDSESHHQGNRKYYNSSQLPVDFDDYEDFDIFGEIPFDSFEQGEDSNNIYGVSSIEEADC</sequence>
<feature type="transmembrane region" description="Helical" evidence="6">
    <location>
        <begin position="33"/>
        <end position="55"/>
    </location>
</feature>
<feature type="compositionally biased region" description="Basic and acidic residues" evidence="5">
    <location>
        <begin position="377"/>
        <end position="391"/>
    </location>
</feature>
<feature type="region of interest" description="Disordered" evidence="5">
    <location>
        <begin position="424"/>
        <end position="444"/>
    </location>
</feature>
<dbReference type="SUPFAM" id="SSF81321">
    <property type="entry name" value="Family A G protein-coupled receptor-like"/>
    <property type="match status" value="1"/>
</dbReference>
<dbReference type="EMBL" id="BLLK01000056">
    <property type="protein sequence ID" value="GFH56817.1"/>
    <property type="molecule type" value="Genomic_DNA"/>
</dbReference>
<comment type="subcellular location">
    <subcellularLocation>
        <location evidence="1">Membrane</location>
        <topology evidence="1">Multi-pass membrane protein</topology>
    </subcellularLocation>
</comment>
<evidence type="ECO:0000256" key="1">
    <source>
        <dbReference type="ARBA" id="ARBA00004141"/>
    </source>
</evidence>
<protein>
    <submittedName>
        <fullName evidence="7">Uncharacterized protein</fullName>
    </submittedName>
</protein>
<evidence type="ECO:0000256" key="5">
    <source>
        <dbReference type="SAM" id="MobiDB-lite"/>
    </source>
</evidence>
<evidence type="ECO:0000256" key="4">
    <source>
        <dbReference type="ARBA" id="ARBA00023136"/>
    </source>
</evidence>
<dbReference type="PANTHER" id="PTHR23112:SF0">
    <property type="entry name" value="TRANSMEMBRANE PROTEIN 116"/>
    <property type="match status" value="1"/>
</dbReference>
<dbReference type="GO" id="GO:0004930">
    <property type="term" value="F:G protein-coupled receptor activity"/>
    <property type="evidence" value="ECO:0007669"/>
    <property type="project" value="TreeGrafter"/>
</dbReference>
<feature type="transmembrane region" description="Helical" evidence="6">
    <location>
        <begin position="249"/>
        <end position="270"/>
    </location>
</feature>
<dbReference type="AlphaFoldDB" id="A0AAD3D2S4"/>
<organism evidence="7 8">
    <name type="scientific">Chaetoceros tenuissimus</name>
    <dbReference type="NCBI Taxonomy" id="426638"/>
    <lineage>
        <taxon>Eukaryota</taxon>
        <taxon>Sar</taxon>
        <taxon>Stramenopiles</taxon>
        <taxon>Ochrophyta</taxon>
        <taxon>Bacillariophyta</taxon>
        <taxon>Coscinodiscophyceae</taxon>
        <taxon>Chaetocerotophycidae</taxon>
        <taxon>Chaetocerotales</taxon>
        <taxon>Chaetocerotaceae</taxon>
        <taxon>Chaetoceros</taxon>
    </lineage>
</organism>
<evidence type="ECO:0000256" key="6">
    <source>
        <dbReference type="SAM" id="Phobius"/>
    </source>
</evidence>
<dbReference type="GO" id="GO:0007189">
    <property type="term" value="P:adenylate cyclase-activating G protein-coupled receptor signaling pathway"/>
    <property type="evidence" value="ECO:0007669"/>
    <property type="project" value="TreeGrafter"/>
</dbReference>
<dbReference type="Gene3D" id="1.20.1070.10">
    <property type="entry name" value="Rhodopsin 7-helix transmembrane proteins"/>
    <property type="match status" value="1"/>
</dbReference>
<evidence type="ECO:0000256" key="3">
    <source>
        <dbReference type="ARBA" id="ARBA00022989"/>
    </source>
</evidence>
<evidence type="ECO:0000313" key="8">
    <source>
        <dbReference type="Proteomes" id="UP001054902"/>
    </source>
</evidence>
<feature type="region of interest" description="Disordered" evidence="5">
    <location>
        <begin position="377"/>
        <end position="401"/>
    </location>
</feature>
<accession>A0AAD3D2S4</accession>
<comment type="caution">
    <text evidence="7">The sequence shown here is derived from an EMBL/GenBank/DDBJ whole genome shotgun (WGS) entry which is preliminary data.</text>
</comment>
<reference evidence="7 8" key="1">
    <citation type="journal article" date="2021" name="Sci. Rep.">
        <title>The genome of the diatom Chaetoceros tenuissimus carries an ancient integrated fragment of an extant virus.</title>
        <authorList>
            <person name="Hongo Y."/>
            <person name="Kimura K."/>
            <person name="Takaki Y."/>
            <person name="Yoshida Y."/>
            <person name="Baba S."/>
            <person name="Kobayashi G."/>
            <person name="Nagasaki K."/>
            <person name="Hano T."/>
            <person name="Tomaru Y."/>
        </authorList>
    </citation>
    <scope>NUCLEOTIDE SEQUENCE [LARGE SCALE GENOMIC DNA]</scope>
    <source>
        <strain evidence="7 8">NIES-3715</strain>
    </source>
</reference>
<name>A0AAD3D2S4_9STRA</name>
<feature type="region of interest" description="Disordered" evidence="5">
    <location>
        <begin position="338"/>
        <end position="359"/>
    </location>
</feature>
<dbReference type="GO" id="GO:0005886">
    <property type="term" value="C:plasma membrane"/>
    <property type="evidence" value="ECO:0007669"/>
    <property type="project" value="TreeGrafter"/>
</dbReference>
<keyword evidence="4 6" id="KW-0472">Membrane</keyword>
<keyword evidence="3 6" id="KW-1133">Transmembrane helix</keyword>
<gene>
    <name evidence="7" type="ORF">CTEN210_13293</name>
</gene>
<dbReference type="Proteomes" id="UP001054902">
    <property type="component" value="Unassembled WGS sequence"/>
</dbReference>
<feature type="transmembrane region" description="Helical" evidence="6">
    <location>
        <begin position="282"/>
        <end position="302"/>
    </location>
</feature>